<dbReference type="Proteomes" id="UP001145087">
    <property type="component" value="Unassembled WGS sequence"/>
</dbReference>
<evidence type="ECO:0000313" key="2">
    <source>
        <dbReference type="Proteomes" id="UP001145087"/>
    </source>
</evidence>
<gene>
    <name evidence="1" type="ORF">OU798_04065</name>
</gene>
<name>A0A9X3J545_9BACT</name>
<sequence length="94" mass="10908">MDANDIFQKKFRDDDGKVFRFERVNNCLNVIIDGQPFWESGVPYKLEKDVEYLFSVYDCIQSVNGIDLKIYFSRKEDQWVAVHGVINANLAVIG</sequence>
<comment type="caution">
    <text evidence="1">The sequence shown here is derived from an EMBL/GenBank/DDBJ whole genome shotgun (WGS) entry which is preliminary data.</text>
</comment>
<evidence type="ECO:0000313" key="1">
    <source>
        <dbReference type="EMBL" id="MCY1719502.1"/>
    </source>
</evidence>
<reference evidence="1" key="1">
    <citation type="submission" date="2022-11" db="EMBL/GenBank/DDBJ databases">
        <title>Marilongibacter aestuarii gen. nov., sp. nov., isolated from tidal flat sediment.</title>
        <authorList>
            <person name="Jiayan W."/>
        </authorList>
    </citation>
    <scope>NUCLEOTIDE SEQUENCE</scope>
    <source>
        <strain evidence="1">Z1-6</strain>
    </source>
</reference>
<organism evidence="1 2">
    <name type="scientific">Draconibacterium aestuarii</name>
    <dbReference type="NCBI Taxonomy" id="2998507"/>
    <lineage>
        <taxon>Bacteria</taxon>
        <taxon>Pseudomonadati</taxon>
        <taxon>Bacteroidota</taxon>
        <taxon>Bacteroidia</taxon>
        <taxon>Marinilabiliales</taxon>
        <taxon>Prolixibacteraceae</taxon>
        <taxon>Draconibacterium</taxon>
    </lineage>
</organism>
<dbReference type="EMBL" id="JAPOHD010000007">
    <property type="protein sequence ID" value="MCY1719502.1"/>
    <property type="molecule type" value="Genomic_DNA"/>
</dbReference>
<protein>
    <submittedName>
        <fullName evidence="1">Uncharacterized protein</fullName>
    </submittedName>
</protein>
<dbReference type="RefSeq" id="WP_343331839.1">
    <property type="nucleotide sequence ID" value="NZ_JAPOHD010000007.1"/>
</dbReference>
<proteinExistence type="predicted"/>
<keyword evidence="2" id="KW-1185">Reference proteome</keyword>
<dbReference type="AlphaFoldDB" id="A0A9X3J545"/>
<accession>A0A9X3J545</accession>